<evidence type="ECO:0000259" key="4">
    <source>
        <dbReference type="PROSITE" id="PS50949"/>
    </source>
</evidence>
<sequence>MDDGQINMRFNNRDPVYLQVVRYFKEELATGRLAAGDVIPSRREIAGLLKINPNTAQKAYKEMEDQSLILTEGNSPSRITHNEQLISSIRSELIQEAVAAFIDSIRKIDMPVEELLDAVRQQYMSGREETGEED</sequence>
<evidence type="ECO:0000256" key="2">
    <source>
        <dbReference type="ARBA" id="ARBA00023125"/>
    </source>
</evidence>
<reference evidence="5" key="1">
    <citation type="journal article" date="2014" name="Int. J. Syst. Evol. Microbiol.">
        <title>Complete genome sequence of Corynebacterium casei LMG S-19264T (=DSM 44701T), isolated from a smear-ripened cheese.</title>
        <authorList>
            <consortium name="US DOE Joint Genome Institute (JGI-PGF)"/>
            <person name="Walter F."/>
            <person name="Albersmeier A."/>
            <person name="Kalinowski J."/>
            <person name="Ruckert C."/>
        </authorList>
    </citation>
    <scope>NUCLEOTIDE SEQUENCE</scope>
    <source>
        <strain evidence="5">CGMCC 1.15178</strain>
    </source>
</reference>
<accession>A0A916Z130</accession>
<keyword evidence="1" id="KW-0805">Transcription regulation</keyword>
<evidence type="ECO:0000256" key="1">
    <source>
        <dbReference type="ARBA" id="ARBA00023015"/>
    </source>
</evidence>
<evidence type="ECO:0000256" key="3">
    <source>
        <dbReference type="ARBA" id="ARBA00023163"/>
    </source>
</evidence>
<dbReference type="AlphaFoldDB" id="A0A916Z130"/>
<gene>
    <name evidence="5" type="ORF">GCM10010911_31020</name>
</gene>
<keyword evidence="6" id="KW-1185">Reference proteome</keyword>
<dbReference type="PANTHER" id="PTHR38445:SF9">
    <property type="entry name" value="HTH-TYPE TRANSCRIPTIONAL REPRESSOR YTRA"/>
    <property type="match status" value="1"/>
</dbReference>
<organism evidence="5 6">
    <name type="scientific">Paenibacillus nasutitermitis</name>
    <dbReference type="NCBI Taxonomy" id="1652958"/>
    <lineage>
        <taxon>Bacteria</taxon>
        <taxon>Bacillati</taxon>
        <taxon>Bacillota</taxon>
        <taxon>Bacilli</taxon>
        <taxon>Bacillales</taxon>
        <taxon>Paenibacillaceae</taxon>
        <taxon>Paenibacillus</taxon>
    </lineage>
</organism>
<dbReference type="GO" id="GO:0003677">
    <property type="term" value="F:DNA binding"/>
    <property type="evidence" value="ECO:0007669"/>
    <property type="project" value="UniProtKB-KW"/>
</dbReference>
<evidence type="ECO:0000313" key="5">
    <source>
        <dbReference type="EMBL" id="GGD70930.1"/>
    </source>
</evidence>
<dbReference type="GO" id="GO:0003700">
    <property type="term" value="F:DNA-binding transcription factor activity"/>
    <property type="evidence" value="ECO:0007669"/>
    <property type="project" value="InterPro"/>
</dbReference>
<dbReference type="Pfam" id="PF00392">
    <property type="entry name" value="GntR"/>
    <property type="match status" value="1"/>
</dbReference>
<comment type="caution">
    <text evidence="5">The sequence shown here is derived from an EMBL/GenBank/DDBJ whole genome shotgun (WGS) entry which is preliminary data.</text>
</comment>
<keyword evidence="2" id="KW-0238">DNA-binding</keyword>
<reference evidence="5" key="2">
    <citation type="submission" date="2020-09" db="EMBL/GenBank/DDBJ databases">
        <authorList>
            <person name="Sun Q."/>
            <person name="Zhou Y."/>
        </authorList>
    </citation>
    <scope>NUCLEOTIDE SEQUENCE</scope>
    <source>
        <strain evidence="5">CGMCC 1.15178</strain>
    </source>
</reference>
<keyword evidence="3" id="KW-0804">Transcription</keyword>
<dbReference type="Proteomes" id="UP000612456">
    <property type="component" value="Unassembled WGS sequence"/>
</dbReference>
<name>A0A916Z130_9BACL</name>
<proteinExistence type="predicted"/>
<evidence type="ECO:0000313" key="6">
    <source>
        <dbReference type="Proteomes" id="UP000612456"/>
    </source>
</evidence>
<dbReference type="Gene3D" id="1.10.10.10">
    <property type="entry name" value="Winged helix-like DNA-binding domain superfamily/Winged helix DNA-binding domain"/>
    <property type="match status" value="1"/>
</dbReference>
<dbReference type="InterPro" id="IPR000524">
    <property type="entry name" value="Tscrpt_reg_HTH_GntR"/>
</dbReference>
<dbReference type="PANTHER" id="PTHR38445">
    <property type="entry name" value="HTH-TYPE TRANSCRIPTIONAL REPRESSOR YTRA"/>
    <property type="match status" value="1"/>
</dbReference>
<protein>
    <submittedName>
        <fullName evidence="5">GntR family transcriptional regulator</fullName>
    </submittedName>
</protein>
<dbReference type="SMART" id="SM00345">
    <property type="entry name" value="HTH_GNTR"/>
    <property type="match status" value="1"/>
</dbReference>
<dbReference type="InterPro" id="IPR036388">
    <property type="entry name" value="WH-like_DNA-bd_sf"/>
</dbReference>
<dbReference type="InterPro" id="IPR036390">
    <property type="entry name" value="WH_DNA-bd_sf"/>
</dbReference>
<feature type="domain" description="HTH gntR-type" evidence="4">
    <location>
        <begin position="14"/>
        <end position="82"/>
    </location>
</feature>
<dbReference type="PROSITE" id="PS50949">
    <property type="entry name" value="HTH_GNTR"/>
    <property type="match status" value="1"/>
</dbReference>
<dbReference type="SUPFAM" id="SSF46785">
    <property type="entry name" value="Winged helix' DNA-binding domain"/>
    <property type="match status" value="1"/>
</dbReference>
<dbReference type="EMBL" id="BMHP01000002">
    <property type="protein sequence ID" value="GGD70930.1"/>
    <property type="molecule type" value="Genomic_DNA"/>
</dbReference>